<dbReference type="EMBL" id="CP049742">
    <property type="protein sequence ID" value="QPC46671.1"/>
    <property type="molecule type" value="Genomic_DNA"/>
</dbReference>
<dbReference type="Pfam" id="PF17881">
    <property type="entry name" value="TseB"/>
    <property type="match status" value="1"/>
</dbReference>
<dbReference type="InterPro" id="IPR046350">
    <property type="entry name" value="Cystatin_sf"/>
</dbReference>
<proteinExistence type="predicted"/>
<gene>
    <name evidence="3" type="ORF">G8O30_06700</name>
</gene>
<dbReference type="Proteomes" id="UP000593626">
    <property type="component" value="Chromosome"/>
</dbReference>
<evidence type="ECO:0000313" key="3">
    <source>
        <dbReference type="EMBL" id="QPC46671.1"/>
    </source>
</evidence>
<reference evidence="3 4" key="1">
    <citation type="submission" date="2019-07" db="EMBL/GenBank/DDBJ databases">
        <title>Genome sequence of 2 isolates from Red Sea Mangroves.</title>
        <authorList>
            <person name="Sefrji F."/>
            <person name="Michoud G."/>
            <person name="Merlino G."/>
            <person name="Daffonchio D."/>
        </authorList>
    </citation>
    <scope>NUCLEOTIDE SEQUENCE [LARGE SCALE GENOMIC DNA]</scope>
    <source>
        <strain evidence="3 4">R1DC41</strain>
    </source>
</reference>
<keyword evidence="1" id="KW-0812">Transmembrane</keyword>
<dbReference type="KEGG" id="mcui:G8O30_06700"/>
<dbReference type="SUPFAM" id="SSF54403">
    <property type="entry name" value="Cystatin/monellin"/>
    <property type="match status" value="2"/>
</dbReference>
<protein>
    <submittedName>
        <fullName evidence="3">DUF5590 domain-containing protein</fullName>
    </submittedName>
</protein>
<organism evidence="3 4">
    <name type="scientific">Mangrovibacillus cuniculi</name>
    <dbReference type="NCBI Taxonomy" id="2593652"/>
    <lineage>
        <taxon>Bacteria</taxon>
        <taxon>Bacillati</taxon>
        <taxon>Bacillota</taxon>
        <taxon>Bacilli</taxon>
        <taxon>Bacillales</taxon>
        <taxon>Bacillaceae</taxon>
        <taxon>Mangrovibacillus</taxon>
    </lineage>
</organism>
<evidence type="ECO:0000259" key="2">
    <source>
        <dbReference type="Pfam" id="PF17881"/>
    </source>
</evidence>
<dbReference type="InterPro" id="IPR041401">
    <property type="entry name" value="TseB-like_dom"/>
</dbReference>
<feature type="transmembrane region" description="Helical" evidence="1">
    <location>
        <begin position="6"/>
        <end position="25"/>
    </location>
</feature>
<feature type="domain" description="Cell wall elongation regulator TseB-like" evidence="2">
    <location>
        <begin position="39"/>
        <end position="81"/>
    </location>
</feature>
<evidence type="ECO:0000256" key="1">
    <source>
        <dbReference type="SAM" id="Phobius"/>
    </source>
</evidence>
<keyword evidence="1" id="KW-1133">Transmembrane helix</keyword>
<dbReference type="Gene3D" id="3.10.450.40">
    <property type="match status" value="2"/>
</dbReference>
<evidence type="ECO:0000313" key="4">
    <source>
        <dbReference type="Proteomes" id="UP000593626"/>
    </source>
</evidence>
<accession>A0A7S8HFM1</accession>
<dbReference type="RefSeq" id="WP_239674202.1">
    <property type="nucleotide sequence ID" value="NZ_CP049742.1"/>
</dbReference>
<keyword evidence="1" id="KW-0472">Membrane</keyword>
<keyword evidence="4" id="KW-1185">Reference proteome</keyword>
<sequence length="159" mass="18588">MVKWIITSLVAILFVLTIGGAWLYVDATKEKNQQEETIKQIALEENWLSSVTNAHTYYGAKPYYVLAGKNTQSQEVYVFVPQDDYENKTEVRVSQGVSKEEAMEMLQREKSPAKLLHTKLGIEKVGPVWEMAYLNDREKLNYYYVHFETGEWWRNIENL</sequence>
<dbReference type="AlphaFoldDB" id="A0A7S8HFM1"/>
<name>A0A7S8HFM1_9BACI</name>